<gene>
    <name evidence="2" type="ORF">OW763_08235</name>
</gene>
<keyword evidence="1" id="KW-0472">Membrane</keyword>
<feature type="transmembrane region" description="Helical" evidence="1">
    <location>
        <begin position="44"/>
        <end position="77"/>
    </location>
</feature>
<proteinExistence type="predicted"/>
<dbReference type="Pfam" id="PF05437">
    <property type="entry name" value="AzlD"/>
    <property type="match status" value="1"/>
</dbReference>
<dbReference type="Proteomes" id="UP001078443">
    <property type="component" value="Unassembled WGS sequence"/>
</dbReference>
<sequence length="100" mass="11344">MNRIIIMIFFIAMTTYLTRAIPLVLYKGKEPTKFVKSFLEYIPYAALSGLLFPEVLFSTGSVVTSLIGCLFAGILILKKQNMLIVVMGTIILVYMMNMYF</sequence>
<dbReference type="EMBL" id="JAPQER010000002">
    <property type="protein sequence ID" value="MCY6484344.1"/>
    <property type="molecule type" value="Genomic_DNA"/>
</dbReference>
<protein>
    <submittedName>
        <fullName evidence="2">AzlD domain-containing protein</fullName>
    </submittedName>
</protein>
<keyword evidence="1" id="KW-1133">Transmembrane helix</keyword>
<evidence type="ECO:0000313" key="3">
    <source>
        <dbReference type="Proteomes" id="UP001078443"/>
    </source>
</evidence>
<keyword evidence="3" id="KW-1185">Reference proteome</keyword>
<keyword evidence="1" id="KW-0812">Transmembrane</keyword>
<evidence type="ECO:0000256" key="1">
    <source>
        <dbReference type="SAM" id="Phobius"/>
    </source>
</evidence>
<dbReference type="RefSeq" id="WP_268040618.1">
    <property type="nucleotide sequence ID" value="NZ_JAPQER010000002.1"/>
</dbReference>
<organism evidence="2 3">
    <name type="scientific">Clostridium aestuarii</name>
    <dbReference type="NCBI Taxonomy" id="338193"/>
    <lineage>
        <taxon>Bacteria</taxon>
        <taxon>Bacillati</taxon>
        <taxon>Bacillota</taxon>
        <taxon>Clostridia</taxon>
        <taxon>Eubacteriales</taxon>
        <taxon>Clostridiaceae</taxon>
        <taxon>Clostridium</taxon>
    </lineage>
</organism>
<accession>A0ABT4CZD2</accession>
<evidence type="ECO:0000313" key="2">
    <source>
        <dbReference type="EMBL" id="MCY6484344.1"/>
    </source>
</evidence>
<name>A0ABT4CZD2_9CLOT</name>
<reference evidence="2" key="1">
    <citation type="submission" date="2022-12" db="EMBL/GenBank/DDBJ databases">
        <authorList>
            <person name="Wang J."/>
        </authorList>
    </citation>
    <scope>NUCLEOTIDE SEQUENCE</scope>
    <source>
        <strain evidence="2">HY-45-18</strain>
    </source>
</reference>
<comment type="caution">
    <text evidence="2">The sequence shown here is derived from an EMBL/GenBank/DDBJ whole genome shotgun (WGS) entry which is preliminary data.</text>
</comment>
<dbReference type="InterPro" id="IPR008407">
    <property type="entry name" value="Brnchd-chn_aa_trnsp_AzlD"/>
</dbReference>
<feature type="transmembrane region" description="Helical" evidence="1">
    <location>
        <begin position="82"/>
        <end position="99"/>
    </location>
</feature>